<keyword evidence="4" id="KW-0862">Zinc</keyword>
<name>A0A165CSJ7_EXIGL</name>
<dbReference type="PANTHER" id="PTHR45686">
    <property type="entry name" value="ADP-RIBOSYLATION FACTOR GTPASE ACTIVATING PROTEIN 3, ISOFORM H-RELATED"/>
    <property type="match status" value="1"/>
</dbReference>
<feature type="compositionally biased region" description="Gly residues" evidence="6">
    <location>
        <begin position="413"/>
        <end position="424"/>
    </location>
</feature>
<evidence type="ECO:0000313" key="8">
    <source>
        <dbReference type="EMBL" id="KZV83032.1"/>
    </source>
</evidence>
<gene>
    <name evidence="8" type="ORF">EXIGLDRAFT_626285</name>
</gene>
<dbReference type="EMBL" id="KV426292">
    <property type="protein sequence ID" value="KZV83032.1"/>
    <property type="molecule type" value="Genomic_DNA"/>
</dbReference>
<keyword evidence="1" id="KW-0343">GTPase activation</keyword>
<keyword evidence="9" id="KW-1185">Reference proteome</keyword>
<dbReference type="PANTHER" id="PTHR45686:SF4">
    <property type="entry name" value="ADP-RIBOSYLATION FACTOR GTPASE ACTIVATING PROTEIN 3, ISOFORM H"/>
    <property type="match status" value="1"/>
</dbReference>
<dbReference type="CDD" id="cd08831">
    <property type="entry name" value="ArfGap_ArfGap2_3_like"/>
    <property type="match status" value="1"/>
</dbReference>
<dbReference type="FunCoup" id="A0A165CSJ7">
    <property type="interactions" value="415"/>
</dbReference>
<evidence type="ECO:0000256" key="1">
    <source>
        <dbReference type="ARBA" id="ARBA00022468"/>
    </source>
</evidence>
<keyword evidence="2" id="KW-0479">Metal-binding</keyword>
<accession>A0A165CSJ7</accession>
<dbReference type="GO" id="GO:0048205">
    <property type="term" value="P:COPI coating of Golgi vesicle"/>
    <property type="evidence" value="ECO:0007669"/>
    <property type="project" value="TreeGrafter"/>
</dbReference>
<feature type="region of interest" description="Disordered" evidence="6">
    <location>
        <begin position="399"/>
        <end position="431"/>
    </location>
</feature>
<reference evidence="8 9" key="1">
    <citation type="journal article" date="2016" name="Mol. Biol. Evol.">
        <title>Comparative Genomics of Early-Diverging Mushroom-Forming Fungi Provides Insights into the Origins of Lignocellulose Decay Capabilities.</title>
        <authorList>
            <person name="Nagy L.G."/>
            <person name="Riley R."/>
            <person name="Tritt A."/>
            <person name="Adam C."/>
            <person name="Daum C."/>
            <person name="Floudas D."/>
            <person name="Sun H."/>
            <person name="Yadav J.S."/>
            <person name="Pangilinan J."/>
            <person name="Larsson K.H."/>
            <person name="Matsuura K."/>
            <person name="Barry K."/>
            <person name="Labutti K."/>
            <person name="Kuo R."/>
            <person name="Ohm R.A."/>
            <person name="Bhattacharya S.S."/>
            <person name="Shirouzu T."/>
            <person name="Yoshinaga Y."/>
            <person name="Martin F.M."/>
            <person name="Grigoriev I.V."/>
            <person name="Hibbett D.S."/>
        </authorList>
    </citation>
    <scope>NUCLEOTIDE SEQUENCE [LARGE SCALE GENOMIC DNA]</scope>
    <source>
        <strain evidence="8 9">HHB12029</strain>
    </source>
</reference>
<feature type="compositionally biased region" description="Low complexity" evidence="6">
    <location>
        <begin position="172"/>
        <end position="186"/>
    </location>
</feature>
<sequence length="469" mass="49579">MSSSVPKSESDEVFKILKGQKANKICFDCKAKNPTWTSIPFGVYICLECSSVHRNMGVHISFVRSTNLDTWQLHQLRAMKTGGNASATEFFTKHGGASFLDSVDGKKKYTSPVADLYKQEIQRRVKDDAAKFPTRIYLDGLAEALAAPGGDAKAPGGDDDDFFSSWDKPANAPSSTPKPHAAAAAKPTPPPVIGTPRTVTPATPKFVAAAPVVKPALTSTSSTGSTASAPRAGKAKLGARKAAAPINFDEVQRKAEEEQRRLETERATAEAERQRAEETAVAAAAEIAAASPVKDVSAASPTIVAPKPQHARGASQDLERLGMGMKRLGFGAAPAAAAKPSRNGSAVEDDTTYARQKFGTQKAISSDMYFERNTYSPAAQAEAKERLSSFQGATSISSNQYFGRDEQPDDEGGMGGGGGGGGANGDWETSARDVVQRVMSNPDVQNAADSIRAGAMKLSEYLAQMGNER</sequence>
<dbReference type="InParanoid" id="A0A165CSJ7"/>
<feature type="region of interest" description="Disordered" evidence="6">
    <location>
        <begin position="149"/>
        <end position="197"/>
    </location>
</feature>
<keyword evidence="3 5" id="KW-0863">Zinc-finger</keyword>
<dbReference type="SUPFAM" id="SSF57863">
    <property type="entry name" value="ArfGap/RecO-like zinc finger"/>
    <property type="match status" value="1"/>
</dbReference>
<dbReference type="PROSITE" id="PS50115">
    <property type="entry name" value="ARFGAP"/>
    <property type="match status" value="1"/>
</dbReference>
<evidence type="ECO:0000256" key="6">
    <source>
        <dbReference type="SAM" id="MobiDB-lite"/>
    </source>
</evidence>
<evidence type="ECO:0000256" key="4">
    <source>
        <dbReference type="ARBA" id="ARBA00022833"/>
    </source>
</evidence>
<dbReference type="InterPro" id="IPR037278">
    <property type="entry name" value="ARFGAP/RecO"/>
</dbReference>
<evidence type="ECO:0000259" key="7">
    <source>
        <dbReference type="PROSITE" id="PS50115"/>
    </source>
</evidence>
<dbReference type="GO" id="GO:0008270">
    <property type="term" value="F:zinc ion binding"/>
    <property type="evidence" value="ECO:0007669"/>
    <property type="project" value="UniProtKB-KW"/>
</dbReference>
<evidence type="ECO:0000256" key="2">
    <source>
        <dbReference type="ARBA" id="ARBA00022723"/>
    </source>
</evidence>
<dbReference type="OrthoDB" id="983479at2759"/>
<feature type="compositionally biased region" description="Basic and acidic residues" evidence="6">
    <location>
        <begin position="250"/>
        <end position="272"/>
    </location>
</feature>
<dbReference type="PRINTS" id="PR00405">
    <property type="entry name" value="REVINTRACTNG"/>
</dbReference>
<dbReference type="GO" id="GO:0000139">
    <property type="term" value="C:Golgi membrane"/>
    <property type="evidence" value="ECO:0007669"/>
    <property type="project" value="GOC"/>
</dbReference>
<dbReference type="Proteomes" id="UP000077266">
    <property type="component" value="Unassembled WGS sequence"/>
</dbReference>
<evidence type="ECO:0000313" key="9">
    <source>
        <dbReference type="Proteomes" id="UP000077266"/>
    </source>
</evidence>
<dbReference type="AlphaFoldDB" id="A0A165CSJ7"/>
<dbReference type="Pfam" id="PF01412">
    <property type="entry name" value="ArfGap"/>
    <property type="match status" value="1"/>
</dbReference>
<dbReference type="STRING" id="1314781.A0A165CSJ7"/>
<evidence type="ECO:0000256" key="5">
    <source>
        <dbReference type="PROSITE-ProRule" id="PRU00288"/>
    </source>
</evidence>
<dbReference type="InterPro" id="IPR001164">
    <property type="entry name" value="ArfGAP_dom"/>
</dbReference>
<proteinExistence type="predicted"/>
<feature type="region of interest" description="Disordered" evidence="6">
    <location>
        <begin position="216"/>
        <end position="272"/>
    </location>
</feature>
<dbReference type="SMART" id="SM00105">
    <property type="entry name" value="ArfGap"/>
    <property type="match status" value="1"/>
</dbReference>
<dbReference type="GO" id="GO:0005096">
    <property type="term" value="F:GTPase activator activity"/>
    <property type="evidence" value="ECO:0007669"/>
    <property type="project" value="UniProtKB-KW"/>
</dbReference>
<protein>
    <submittedName>
        <fullName evidence="8">ArfGap-domain-containing protein</fullName>
    </submittedName>
</protein>
<dbReference type="Gene3D" id="1.10.220.150">
    <property type="entry name" value="Arf GTPase activating protein"/>
    <property type="match status" value="1"/>
</dbReference>
<dbReference type="InterPro" id="IPR038508">
    <property type="entry name" value="ArfGAP_dom_sf"/>
</dbReference>
<organism evidence="8 9">
    <name type="scientific">Exidia glandulosa HHB12029</name>
    <dbReference type="NCBI Taxonomy" id="1314781"/>
    <lineage>
        <taxon>Eukaryota</taxon>
        <taxon>Fungi</taxon>
        <taxon>Dikarya</taxon>
        <taxon>Basidiomycota</taxon>
        <taxon>Agaricomycotina</taxon>
        <taxon>Agaricomycetes</taxon>
        <taxon>Auriculariales</taxon>
        <taxon>Exidiaceae</taxon>
        <taxon>Exidia</taxon>
    </lineage>
</organism>
<feature type="compositionally biased region" description="Low complexity" evidence="6">
    <location>
        <begin position="216"/>
        <end position="232"/>
    </location>
</feature>
<feature type="domain" description="Arf-GAP" evidence="7">
    <location>
        <begin position="11"/>
        <end position="120"/>
    </location>
</feature>
<evidence type="ECO:0000256" key="3">
    <source>
        <dbReference type="ARBA" id="ARBA00022771"/>
    </source>
</evidence>